<comment type="caution">
    <text evidence="1">The sequence shown here is derived from an EMBL/GenBank/DDBJ whole genome shotgun (WGS) entry which is preliminary data.</text>
</comment>
<dbReference type="EMBL" id="CAKJTG010000009">
    <property type="protein sequence ID" value="CAG9608263.1"/>
    <property type="molecule type" value="Genomic_DNA"/>
</dbReference>
<sequence length="171" mass="19502">MFNQNQYNNGYHFQQNWMEHVNMGNPYYSVPPYQNFPAPIPNSTNHYQLPLQNYYQPYHGGWNYQPAYQAPNASVFGGKSSVQSIFKNPLEPKDPYNQHMNLNQYPMNYNPYPKPNTLPRPNGGFGTIMNSFKGQDGNIDINKMMNTAGQMMNAVSQVSAMVKGLGGMFKV</sequence>
<name>A0A9C7G9L2_9BACI</name>
<protein>
    <recommendedName>
        <fullName evidence="3">Spore coat protein</fullName>
    </recommendedName>
</protein>
<dbReference type="RefSeq" id="WP_230496503.1">
    <property type="nucleotide sequence ID" value="NZ_CAKJTG010000009.1"/>
</dbReference>
<evidence type="ECO:0000313" key="1">
    <source>
        <dbReference type="EMBL" id="CAG9608263.1"/>
    </source>
</evidence>
<keyword evidence="2" id="KW-1185">Reference proteome</keyword>
<dbReference type="AlphaFoldDB" id="A0A9C7G9L2"/>
<evidence type="ECO:0008006" key="3">
    <source>
        <dbReference type="Google" id="ProtNLM"/>
    </source>
</evidence>
<organism evidence="1 2">
    <name type="scientific">Pseudoneobacillus rhizosphaerae</name>
    <dbReference type="NCBI Taxonomy" id="2880968"/>
    <lineage>
        <taxon>Bacteria</taxon>
        <taxon>Bacillati</taxon>
        <taxon>Bacillota</taxon>
        <taxon>Bacilli</taxon>
        <taxon>Bacillales</taxon>
        <taxon>Bacillaceae</taxon>
        <taxon>Pseudoneobacillus</taxon>
    </lineage>
</organism>
<accession>A0A9C7G9L2</accession>
<reference evidence="1" key="1">
    <citation type="submission" date="2021-10" db="EMBL/GenBank/DDBJ databases">
        <authorList>
            <person name="Criscuolo A."/>
        </authorList>
    </citation>
    <scope>NUCLEOTIDE SEQUENCE</scope>
    <source>
        <strain evidence="1">CIP111885</strain>
    </source>
</reference>
<evidence type="ECO:0000313" key="2">
    <source>
        <dbReference type="Proteomes" id="UP000789845"/>
    </source>
</evidence>
<dbReference type="Pfam" id="PF14179">
    <property type="entry name" value="YppG"/>
    <property type="match status" value="1"/>
</dbReference>
<gene>
    <name evidence="1" type="ORF">NEOCIP111885_01955</name>
</gene>
<proteinExistence type="predicted"/>
<dbReference type="Proteomes" id="UP000789845">
    <property type="component" value="Unassembled WGS sequence"/>
</dbReference>
<dbReference type="InterPro" id="IPR025555">
    <property type="entry name" value="YppG"/>
</dbReference>